<accession>A0A2K8T9M7</accession>
<sequence>MRRWESERQSRRKLLKVRKAIAHQKNCNRPEVIEQTQS</sequence>
<keyword evidence="2" id="KW-1185">Reference proteome</keyword>
<evidence type="ECO:0000313" key="2">
    <source>
        <dbReference type="Proteomes" id="UP000232003"/>
    </source>
</evidence>
<dbReference type="KEGG" id="nfl:COO91_10582"/>
<keyword evidence="1" id="KW-0614">Plasmid</keyword>
<reference evidence="1 2" key="1">
    <citation type="submission" date="2017-11" db="EMBL/GenBank/DDBJ databases">
        <title>Complete genome of a free-living desiccation-tolerant cyanobacterium and its photosynthetic adaptation to extreme terrestrial habitat.</title>
        <authorList>
            <person name="Shang J."/>
        </authorList>
    </citation>
    <scope>NUCLEOTIDE SEQUENCE [LARGE SCALE GENOMIC DNA]</scope>
    <source>
        <strain evidence="1 2">CCNUN1</strain>
        <plasmid evidence="2">pnfsy08</plasmid>
    </source>
</reference>
<proteinExistence type="predicted"/>
<evidence type="ECO:0000313" key="1">
    <source>
        <dbReference type="EMBL" id="AUB44359.1"/>
    </source>
</evidence>
<protein>
    <submittedName>
        <fullName evidence="1">Uncharacterized protein</fullName>
    </submittedName>
</protein>
<gene>
    <name evidence="1" type="ORF">COO91_10582</name>
</gene>
<organism evidence="1 2">
    <name type="scientific">Nostoc flagelliforme CCNUN1</name>
    <dbReference type="NCBI Taxonomy" id="2038116"/>
    <lineage>
        <taxon>Bacteria</taxon>
        <taxon>Bacillati</taxon>
        <taxon>Cyanobacteriota</taxon>
        <taxon>Cyanophyceae</taxon>
        <taxon>Nostocales</taxon>
        <taxon>Nostocaceae</taxon>
        <taxon>Nostoc</taxon>
    </lineage>
</organism>
<geneLocation type="plasmid" evidence="2">
    <name>pnfsy08</name>
</geneLocation>
<dbReference type="EMBL" id="CP024793">
    <property type="protein sequence ID" value="AUB44359.1"/>
    <property type="molecule type" value="Genomic_DNA"/>
</dbReference>
<dbReference type="Proteomes" id="UP000232003">
    <property type="component" value="Plasmid pNFSY08"/>
</dbReference>
<dbReference type="AlphaFoldDB" id="A0A2K8T9M7"/>
<name>A0A2K8T9M7_9NOSO</name>